<dbReference type="GO" id="GO:0030170">
    <property type="term" value="F:pyridoxal phosphate binding"/>
    <property type="evidence" value="ECO:0007669"/>
    <property type="project" value="InterPro"/>
</dbReference>
<dbReference type="AlphaFoldDB" id="X1IR10"/>
<comment type="cofactor">
    <cofactor evidence="1">
        <name>pyridoxal 5'-phosphate</name>
        <dbReference type="ChEBI" id="CHEBI:597326"/>
    </cofactor>
</comment>
<keyword evidence="3" id="KW-0808">Transferase</keyword>
<accession>X1IR10</accession>
<dbReference type="InterPro" id="IPR015421">
    <property type="entry name" value="PyrdxlP-dep_Trfase_major"/>
</dbReference>
<proteinExistence type="predicted"/>
<dbReference type="GO" id="GO:0008483">
    <property type="term" value="F:transaminase activity"/>
    <property type="evidence" value="ECO:0007669"/>
    <property type="project" value="UniProtKB-KW"/>
</dbReference>
<dbReference type="PANTHER" id="PTHR42885">
    <property type="entry name" value="HISTIDINOL-PHOSPHATE AMINOTRANSFERASE-RELATED"/>
    <property type="match status" value="1"/>
</dbReference>
<protein>
    <recommendedName>
        <fullName evidence="5">Aminotransferase class I/classII large domain-containing protein</fullName>
    </recommendedName>
</protein>
<dbReference type="Gene3D" id="3.40.640.10">
    <property type="entry name" value="Type I PLP-dependent aspartate aminotransferase-like (Major domain)"/>
    <property type="match status" value="1"/>
</dbReference>
<feature type="non-terminal residue" evidence="6">
    <location>
        <position position="168"/>
    </location>
</feature>
<dbReference type="EMBL" id="BARU01026933">
    <property type="protein sequence ID" value="GAH68534.1"/>
    <property type="molecule type" value="Genomic_DNA"/>
</dbReference>
<reference evidence="6" key="1">
    <citation type="journal article" date="2014" name="Front. Microbiol.">
        <title>High frequency of phylogenetically diverse reductive dehalogenase-homologous genes in deep subseafloor sedimentary metagenomes.</title>
        <authorList>
            <person name="Kawai M."/>
            <person name="Futagami T."/>
            <person name="Toyoda A."/>
            <person name="Takaki Y."/>
            <person name="Nishi S."/>
            <person name="Hori S."/>
            <person name="Arai W."/>
            <person name="Tsubouchi T."/>
            <person name="Morono Y."/>
            <person name="Uchiyama I."/>
            <person name="Ito T."/>
            <person name="Fujiyama A."/>
            <person name="Inagaki F."/>
            <person name="Takami H."/>
        </authorList>
    </citation>
    <scope>NUCLEOTIDE SEQUENCE</scope>
    <source>
        <strain evidence="6">Expedition CK06-06</strain>
    </source>
</reference>
<feature type="domain" description="Aminotransferase class I/classII large" evidence="5">
    <location>
        <begin position="40"/>
        <end position="167"/>
    </location>
</feature>
<evidence type="ECO:0000256" key="3">
    <source>
        <dbReference type="ARBA" id="ARBA00022679"/>
    </source>
</evidence>
<organism evidence="6">
    <name type="scientific">marine sediment metagenome</name>
    <dbReference type="NCBI Taxonomy" id="412755"/>
    <lineage>
        <taxon>unclassified sequences</taxon>
        <taxon>metagenomes</taxon>
        <taxon>ecological metagenomes</taxon>
    </lineage>
</organism>
<comment type="caution">
    <text evidence="6">The sequence shown here is derived from an EMBL/GenBank/DDBJ whole genome shotgun (WGS) entry which is preliminary data.</text>
</comment>
<evidence type="ECO:0000256" key="2">
    <source>
        <dbReference type="ARBA" id="ARBA00022576"/>
    </source>
</evidence>
<name>X1IR10_9ZZZZ</name>
<dbReference type="SUPFAM" id="SSF53383">
    <property type="entry name" value="PLP-dependent transferases"/>
    <property type="match status" value="1"/>
</dbReference>
<dbReference type="Pfam" id="PF00155">
    <property type="entry name" value="Aminotran_1_2"/>
    <property type="match status" value="1"/>
</dbReference>
<keyword evidence="2" id="KW-0032">Aminotransferase</keyword>
<gene>
    <name evidence="6" type="ORF">S03H2_43211</name>
</gene>
<dbReference type="PANTHER" id="PTHR42885:SF2">
    <property type="entry name" value="HISTIDINOL-PHOSPHATE AMINOTRANSFERASE"/>
    <property type="match status" value="1"/>
</dbReference>
<dbReference type="InterPro" id="IPR015422">
    <property type="entry name" value="PyrdxlP-dep_Trfase_small"/>
</dbReference>
<dbReference type="InterPro" id="IPR004839">
    <property type="entry name" value="Aminotransferase_I/II_large"/>
</dbReference>
<evidence type="ECO:0000313" key="6">
    <source>
        <dbReference type="EMBL" id="GAH68534.1"/>
    </source>
</evidence>
<evidence type="ECO:0000256" key="4">
    <source>
        <dbReference type="ARBA" id="ARBA00022898"/>
    </source>
</evidence>
<evidence type="ECO:0000259" key="5">
    <source>
        <dbReference type="Pfam" id="PF00155"/>
    </source>
</evidence>
<evidence type="ECO:0000256" key="1">
    <source>
        <dbReference type="ARBA" id="ARBA00001933"/>
    </source>
</evidence>
<dbReference type="Gene3D" id="3.90.1150.10">
    <property type="entry name" value="Aspartate Aminotransferase, domain 1"/>
    <property type="match status" value="1"/>
</dbReference>
<dbReference type="InterPro" id="IPR015424">
    <property type="entry name" value="PyrdxlP-dep_Trfase"/>
</dbReference>
<sequence length="168" mass="18168">MSEAEGIEKLIRSDLVTFGGYSASKSPETLAGKVEVPVENIIKLDANENPYGCSPRVNQALAAYPYLNIYPDDGQTGLRTLLEGYTGIDAKHIVAGGGSDELIDLVLRLFVEPGEEVINCPPTFDMFHFSTRLCHGKLVEVPRDESFAVNVSAVKAAVSKKTKIILLA</sequence>
<keyword evidence="4" id="KW-0663">Pyridoxal phosphate</keyword>